<dbReference type="AlphaFoldDB" id="A0A8H6X2H8"/>
<sequence length="222" mass="25176">MECKAPNIRISRREVFRKEFELLQLIADAQTTNYLAAAAITVLVFEHISTFSEEIKFVWKSGLSLWSVLYVWLSTFSLVGNVYLHSDIGQRGFCAWPAGLDTIWKIATLVVYLFEIIALLTTGTLTIIPLKEYINIGPILKGCYSLTVPRYFTFYAVPYLMPVITLFLRDGVFLFLTILLYSIVELTIWHNGRPTLAQVPVIPATALHAVTLLSILAEYTFE</sequence>
<dbReference type="EMBL" id="JACAZH010000058">
    <property type="protein sequence ID" value="KAF7333212.1"/>
    <property type="molecule type" value="Genomic_DNA"/>
</dbReference>
<dbReference type="Pfam" id="PF20151">
    <property type="entry name" value="DUF6533"/>
    <property type="match status" value="1"/>
</dbReference>
<keyword evidence="4" id="KW-1185">Reference proteome</keyword>
<feature type="transmembrane region" description="Helical" evidence="1">
    <location>
        <begin position="106"/>
        <end position="128"/>
    </location>
</feature>
<reference evidence="3" key="1">
    <citation type="submission" date="2020-05" db="EMBL/GenBank/DDBJ databases">
        <title>Mycena genomes resolve the evolution of fungal bioluminescence.</title>
        <authorList>
            <person name="Tsai I.J."/>
        </authorList>
    </citation>
    <scope>NUCLEOTIDE SEQUENCE</scope>
    <source>
        <strain evidence="3">160909Yilan</strain>
    </source>
</reference>
<keyword evidence="1" id="KW-1133">Transmembrane helix</keyword>
<evidence type="ECO:0000259" key="2">
    <source>
        <dbReference type="Pfam" id="PF20151"/>
    </source>
</evidence>
<keyword evidence="1" id="KW-0812">Transmembrane</keyword>
<accession>A0A8H6X2H8</accession>
<name>A0A8H6X2H8_9AGAR</name>
<feature type="domain" description="DUF6533" evidence="2">
    <location>
        <begin position="34"/>
        <end position="72"/>
    </location>
</feature>
<gene>
    <name evidence="3" type="ORF">MSAN_02428400</name>
</gene>
<proteinExistence type="predicted"/>
<evidence type="ECO:0000313" key="3">
    <source>
        <dbReference type="EMBL" id="KAF7333212.1"/>
    </source>
</evidence>
<feature type="transmembrane region" description="Helical" evidence="1">
    <location>
        <begin position="21"/>
        <end position="45"/>
    </location>
</feature>
<keyword evidence="1" id="KW-0472">Membrane</keyword>
<dbReference type="OrthoDB" id="2982596at2759"/>
<feature type="transmembrane region" description="Helical" evidence="1">
    <location>
        <begin position="65"/>
        <end position="85"/>
    </location>
</feature>
<dbReference type="Proteomes" id="UP000623467">
    <property type="component" value="Unassembled WGS sequence"/>
</dbReference>
<comment type="caution">
    <text evidence="3">The sequence shown here is derived from an EMBL/GenBank/DDBJ whole genome shotgun (WGS) entry which is preliminary data.</text>
</comment>
<feature type="transmembrane region" description="Helical" evidence="1">
    <location>
        <begin position="148"/>
        <end position="167"/>
    </location>
</feature>
<dbReference type="InterPro" id="IPR045340">
    <property type="entry name" value="DUF6533"/>
</dbReference>
<evidence type="ECO:0000313" key="4">
    <source>
        <dbReference type="Proteomes" id="UP000623467"/>
    </source>
</evidence>
<protein>
    <recommendedName>
        <fullName evidence="2">DUF6533 domain-containing protein</fullName>
    </recommendedName>
</protein>
<feature type="transmembrane region" description="Helical" evidence="1">
    <location>
        <begin position="172"/>
        <end position="189"/>
    </location>
</feature>
<evidence type="ECO:0000256" key="1">
    <source>
        <dbReference type="SAM" id="Phobius"/>
    </source>
</evidence>
<organism evidence="3 4">
    <name type="scientific">Mycena sanguinolenta</name>
    <dbReference type="NCBI Taxonomy" id="230812"/>
    <lineage>
        <taxon>Eukaryota</taxon>
        <taxon>Fungi</taxon>
        <taxon>Dikarya</taxon>
        <taxon>Basidiomycota</taxon>
        <taxon>Agaricomycotina</taxon>
        <taxon>Agaricomycetes</taxon>
        <taxon>Agaricomycetidae</taxon>
        <taxon>Agaricales</taxon>
        <taxon>Marasmiineae</taxon>
        <taxon>Mycenaceae</taxon>
        <taxon>Mycena</taxon>
    </lineage>
</organism>
<feature type="transmembrane region" description="Helical" evidence="1">
    <location>
        <begin position="201"/>
        <end position="221"/>
    </location>
</feature>